<evidence type="ECO:0000256" key="1">
    <source>
        <dbReference type="SAM" id="MobiDB-lite"/>
    </source>
</evidence>
<proteinExistence type="predicted"/>
<reference evidence="2 3" key="1">
    <citation type="journal article" date="2013" name="Genome Biol.">
        <title>Comparative genomics of the core and accessory genomes of 48 Sinorhizobium strains comprising five genospecies.</title>
        <authorList>
            <person name="Sugawara M."/>
            <person name="Epstein B."/>
            <person name="Badgley B.D."/>
            <person name="Unno T."/>
            <person name="Xu L."/>
            <person name="Reese J."/>
            <person name="Gyaneshwar P."/>
            <person name="Denny R."/>
            <person name="Mudge J."/>
            <person name="Bharti A.K."/>
            <person name="Farmer A.D."/>
            <person name="May G.D."/>
            <person name="Woodward J.E."/>
            <person name="Medigue C."/>
            <person name="Vallenet D."/>
            <person name="Lajus A."/>
            <person name="Rouy Z."/>
            <person name="Martinez-Vaz B."/>
            <person name="Tiffin P."/>
            <person name="Young N.D."/>
            <person name="Sadowsky M.J."/>
        </authorList>
    </citation>
    <scope>NUCLEOTIDE SEQUENCE [LARGE SCALE GENOMIC DNA]</scope>
    <source>
        <strain evidence="2 3">N6B1</strain>
    </source>
</reference>
<feature type="compositionally biased region" description="Pro residues" evidence="1">
    <location>
        <begin position="115"/>
        <end position="124"/>
    </location>
</feature>
<protein>
    <submittedName>
        <fullName evidence="2">Uncharacterized protein</fullName>
    </submittedName>
</protein>
<dbReference type="Proteomes" id="UP000429484">
    <property type="component" value="Unassembled WGS sequence"/>
</dbReference>
<dbReference type="AlphaFoldDB" id="A0AAW9TW11"/>
<sequence>MATAMATAPAIAVAARLPLEPLPADSKPLGSVECLDPGSLRSCRLWRVLMPSYCIAARERQIIIIERFIDGIERSLVTAGEGQATCPFAPPAGRRCRQADEGRIPSTGAEVRPLIPLPRPSPRP</sequence>
<evidence type="ECO:0000313" key="3">
    <source>
        <dbReference type="Proteomes" id="UP000429484"/>
    </source>
</evidence>
<evidence type="ECO:0000313" key="2">
    <source>
        <dbReference type="EMBL" id="MQW36310.1"/>
    </source>
</evidence>
<dbReference type="EMBL" id="WISR01000218">
    <property type="protein sequence ID" value="MQW36310.1"/>
    <property type="molecule type" value="Genomic_DNA"/>
</dbReference>
<organism evidence="2 3">
    <name type="scientific">Rhizobium meliloti</name>
    <name type="common">Ensifer meliloti</name>
    <name type="synonym">Sinorhizobium meliloti</name>
    <dbReference type="NCBI Taxonomy" id="382"/>
    <lineage>
        <taxon>Bacteria</taxon>
        <taxon>Pseudomonadati</taxon>
        <taxon>Pseudomonadota</taxon>
        <taxon>Alphaproteobacteria</taxon>
        <taxon>Hyphomicrobiales</taxon>
        <taxon>Rhizobiaceae</taxon>
        <taxon>Sinorhizobium/Ensifer group</taxon>
        <taxon>Sinorhizobium</taxon>
    </lineage>
</organism>
<feature type="region of interest" description="Disordered" evidence="1">
    <location>
        <begin position="89"/>
        <end position="124"/>
    </location>
</feature>
<name>A0AAW9TW11_RHIML</name>
<gene>
    <name evidence="2" type="ORF">GHK53_26950</name>
</gene>
<accession>A0AAW9TW11</accession>
<comment type="caution">
    <text evidence="2">The sequence shown here is derived from an EMBL/GenBank/DDBJ whole genome shotgun (WGS) entry which is preliminary data.</text>
</comment>